<dbReference type="HAMAP" id="MF_00735">
    <property type="entry name" value="Methyltr_PrmA"/>
    <property type="match status" value="1"/>
</dbReference>
<keyword evidence="3 6" id="KW-0489">Methyltransferase</keyword>
<reference evidence="8 9" key="1">
    <citation type="journal article" date="2014" name="Genome Announc.">
        <title>Draft genome sequences of eight enterohepatic helicobacter species isolated from both laboratory and wild rodents.</title>
        <authorList>
            <person name="Sheh A."/>
            <person name="Shen Z."/>
            <person name="Fox J.G."/>
        </authorList>
    </citation>
    <scope>NUCLEOTIDE SEQUENCE [LARGE SCALE GENOMIC DNA]</scope>
    <source>
        <strain evidence="8 9">MIT 98-6810</strain>
    </source>
</reference>
<dbReference type="KEGG" id="hty:BN2458_PEG0299"/>
<dbReference type="RefSeq" id="WP_034343831.1">
    <property type="nucleotide sequence ID" value="NZ_CAONOT010000006.1"/>
</dbReference>
<dbReference type="STRING" id="76936.BN2458_PEG0299"/>
<evidence type="ECO:0000313" key="7">
    <source>
        <dbReference type="EMBL" id="CUU39186.1"/>
    </source>
</evidence>
<comment type="function">
    <text evidence="6">Methylates ribosomal protein L11.</text>
</comment>
<keyword evidence="7" id="KW-0689">Ribosomal protein</keyword>
<evidence type="ECO:0000256" key="5">
    <source>
        <dbReference type="ARBA" id="ARBA00022691"/>
    </source>
</evidence>
<comment type="similarity">
    <text evidence="1 6">Belongs to the methyltransferase superfamily. PrmA family.</text>
</comment>
<comment type="subcellular location">
    <subcellularLocation>
        <location evidence="6">Cytoplasm</location>
    </subcellularLocation>
</comment>
<dbReference type="PIRSF" id="PIRSF000401">
    <property type="entry name" value="RPL11_MTase"/>
    <property type="match status" value="1"/>
</dbReference>
<evidence type="ECO:0000313" key="8">
    <source>
        <dbReference type="EMBL" id="TLD78341.1"/>
    </source>
</evidence>
<reference evidence="7" key="2">
    <citation type="submission" date="2015-11" db="EMBL/GenBank/DDBJ databases">
        <authorList>
            <person name="Zhang Y."/>
            <person name="Guo Z."/>
        </authorList>
    </citation>
    <scope>NUCLEOTIDE SEQUENCE</scope>
    <source>
        <strain evidence="7">1</strain>
    </source>
</reference>
<evidence type="ECO:0000256" key="2">
    <source>
        <dbReference type="ARBA" id="ARBA00022490"/>
    </source>
</evidence>
<dbReference type="SUPFAM" id="SSF53335">
    <property type="entry name" value="S-adenosyl-L-methionine-dependent methyltransferases"/>
    <property type="match status" value="1"/>
</dbReference>
<keyword evidence="2 6" id="KW-0963">Cytoplasm</keyword>
<dbReference type="Gene3D" id="3.40.50.150">
    <property type="entry name" value="Vaccinia Virus protein VP39"/>
    <property type="match status" value="1"/>
</dbReference>
<accession>A0A099UCE6</accession>
<dbReference type="PANTHER" id="PTHR43648:SF1">
    <property type="entry name" value="ELECTRON TRANSFER FLAVOPROTEIN BETA SUBUNIT LYSINE METHYLTRANSFERASE"/>
    <property type="match status" value="1"/>
</dbReference>
<evidence type="ECO:0000256" key="3">
    <source>
        <dbReference type="ARBA" id="ARBA00022603"/>
    </source>
</evidence>
<feature type="binding site" evidence="6">
    <location>
        <position position="217"/>
    </location>
    <ligand>
        <name>S-adenosyl-L-methionine</name>
        <dbReference type="ChEBI" id="CHEBI:59789"/>
    </ligand>
</feature>
<dbReference type="InterPro" id="IPR029063">
    <property type="entry name" value="SAM-dependent_MTases_sf"/>
</dbReference>
<dbReference type="EMBL" id="JRPF02000006">
    <property type="protein sequence ID" value="TLD78341.1"/>
    <property type="molecule type" value="Genomic_DNA"/>
</dbReference>
<dbReference type="GO" id="GO:0032259">
    <property type="term" value="P:methylation"/>
    <property type="evidence" value="ECO:0007669"/>
    <property type="project" value="UniProtKB-KW"/>
</dbReference>
<dbReference type="Pfam" id="PF06325">
    <property type="entry name" value="PrmA"/>
    <property type="match status" value="1"/>
</dbReference>
<evidence type="ECO:0000256" key="4">
    <source>
        <dbReference type="ARBA" id="ARBA00022679"/>
    </source>
</evidence>
<keyword evidence="4 6" id="KW-0808">Transferase</keyword>
<dbReference type="Proteomes" id="UP000064525">
    <property type="component" value="Chromosome I"/>
</dbReference>
<feature type="binding site" evidence="6">
    <location>
        <position position="238"/>
    </location>
    <ligand>
        <name>S-adenosyl-L-methionine</name>
        <dbReference type="ChEBI" id="CHEBI:59789"/>
    </ligand>
</feature>
<evidence type="ECO:0000256" key="6">
    <source>
        <dbReference type="HAMAP-Rule" id="MF_00735"/>
    </source>
</evidence>
<dbReference type="InterPro" id="IPR050078">
    <property type="entry name" value="Ribosomal_L11_MeTrfase_PrmA"/>
</dbReference>
<evidence type="ECO:0000313" key="10">
    <source>
        <dbReference type="Proteomes" id="UP000064525"/>
    </source>
</evidence>
<organism evidence="7 10">
    <name type="scientific">Helicobacter typhlonius</name>
    <dbReference type="NCBI Taxonomy" id="76936"/>
    <lineage>
        <taxon>Bacteria</taxon>
        <taxon>Pseudomonadati</taxon>
        <taxon>Campylobacterota</taxon>
        <taxon>Epsilonproteobacteria</taxon>
        <taxon>Campylobacterales</taxon>
        <taxon>Helicobacteraceae</taxon>
        <taxon>Helicobacter</taxon>
    </lineage>
</organism>
<protein>
    <recommendedName>
        <fullName evidence="6">Ribosomal protein L11 methyltransferase</fullName>
        <shortName evidence="6">L11 Mtase</shortName>
        <ecNumber evidence="6">2.1.1.-</ecNumber>
    </recommendedName>
</protein>
<evidence type="ECO:0000313" key="9">
    <source>
        <dbReference type="Proteomes" id="UP000029925"/>
    </source>
</evidence>
<feature type="binding site" evidence="6">
    <location>
        <position position="196"/>
    </location>
    <ligand>
        <name>S-adenosyl-L-methionine</name>
        <dbReference type="ChEBI" id="CHEBI:59789"/>
    </ligand>
</feature>
<dbReference type="CDD" id="cd02440">
    <property type="entry name" value="AdoMet_MTases"/>
    <property type="match status" value="1"/>
</dbReference>
<gene>
    <name evidence="6" type="primary">prmA</name>
    <name evidence="7" type="ORF">BN2458_PEG0299</name>
    <name evidence="8" type="ORF">LS75_006080</name>
</gene>
<dbReference type="InterPro" id="IPR004498">
    <property type="entry name" value="Ribosomal_PrmA_MeTrfase"/>
</dbReference>
<keyword evidence="5 6" id="KW-0949">S-adenosyl-L-methionine</keyword>
<dbReference type="EC" id="2.1.1.-" evidence="6"/>
<dbReference type="PANTHER" id="PTHR43648">
    <property type="entry name" value="ELECTRON TRANSFER FLAVOPROTEIN BETA SUBUNIT LYSINE METHYLTRANSFERASE"/>
    <property type="match status" value="1"/>
</dbReference>
<dbReference type="GO" id="GO:0005840">
    <property type="term" value="C:ribosome"/>
    <property type="evidence" value="ECO:0007669"/>
    <property type="project" value="UniProtKB-KW"/>
</dbReference>
<dbReference type="GO" id="GO:0005737">
    <property type="term" value="C:cytoplasm"/>
    <property type="evidence" value="ECO:0007669"/>
    <property type="project" value="UniProtKB-SubCell"/>
</dbReference>
<dbReference type="PATRIC" id="fig|76936.10.peg.289"/>
<keyword evidence="9" id="KW-1185">Reference proteome</keyword>
<name>A0A099UCE6_9HELI</name>
<dbReference type="OrthoDB" id="9785995at2"/>
<dbReference type="GO" id="GO:0008276">
    <property type="term" value="F:protein methyltransferase activity"/>
    <property type="evidence" value="ECO:0007669"/>
    <property type="project" value="UniProtKB-UniRule"/>
</dbReference>
<dbReference type="Proteomes" id="UP000029925">
    <property type="component" value="Unassembled WGS sequence"/>
</dbReference>
<comment type="catalytic activity">
    <reaction evidence="6">
        <text>L-lysyl-[protein] + 3 S-adenosyl-L-methionine = N(6),N(6),N(6)-trimethyl-L-lysyl-[protein] + 3 S-adenosyl-L-homocysteine + 3 H(+)</text>
        <dbReference type="Rhea" id="RHEA:54192"/>
        <dbReference type="Rhea" id="RHEA-COMP:9752"/>
        <dbReference type="Rhea" id="RHEA-COMP:13826"/>
        <dbReference type="ChEBI" id="CHEBI:15378"/>
        <dbReference type="ChEBI" id="CHEBI:29969"/>
        <dbReference type="ChEBI" id="CHEBI:57856"/>
        <dbReference type="ChEBI" id="CHEBI:59789"/>
        <dbReference type="ChEBI" id="CHEBI:61961"/>
    </reaction>
</comment>
<reference evidence="10" key="3">
    <citation type="submission" date="2015-11" db="EMBL/GenBank/DDBJ databases">
        <authorList>
            <person name="Anvar S.Y."/>
        </authorList>
    </citation>
    <scope>NUCLEOTIDE SEQUENCE [LARGE SCALE GENOMIC DNA]</scope>
</reference>
<feature type="binding site" evidence="6">
    <location>
        <position position="283"/>
    </location>
    <ligand>
        <name>S-adenosyl-L-methionine</name>
        <dbReference type="ChEBI" id="CHEBI:59789"/>
    </ligand>
</feature>
<evidence type="ECO:0000256" key="1">
    <source>
        <dbReference type="ARBA" id="ARBA00009741"/>
    </source>
</evidence>
<keyword evidence="7" id="KW-0687">Ribonucleoprotein</keyword>
<sequence length="346" mass="38594">MVDKQTYFEIIIHPNDFLEQFAEFVISTTSVAIEYLDISLVSNPFAITYEDCSWQSAGFSITEAKASKQNTQIITRLDYLDVEGIQAFLQTLREFSSMLAHNTQQDIGFCYHIEEKSNCDWIKAYEDSIEPVICGGFYIRPLWKESIIQDAKNINIDEILKDHIAHTTGVVDSHQNLREIIINPALAFGSGHHASTAMCLEFLSEMDLEGKTLLDVGCGSGILSIAACKLGAKVYACDTDEFATQECHKNATLNDVALQGLWQGSIAQAPLHTPKQYDVIVANIVAFIVKLLHNDFKAKCAKNGVLILSGILDEYKFDIIDSFSSFEVLEVRSKDGWIALKLTCNN</sequence>
<proteinExistence type="inferred from homology"/>
<dbReference type="AlphaFoldDB" id="A0A099UCE6"/>
<dbReference type="EMBL" id="LN907858">
    <property type="protein sequence ID" value="CUU39186.1"/>
    <property type="molecule type" value="Genomic_DNA"/>
</dbReference>